<dbReference type="EMBL" id="AP035768">
    <property type="protein sequence ID" value="BFO19113.1"/>
    <property type="molecule type" value="Genomic_DNA"/>
</dbReference>
<keyword evidence="1" id="KW-0472">Membrane</keyword>
<sequence>MLHLFSWFSGLAVLSMMLLYLLTSVSVVVFFRRRRLDGRMWNTLIAPVLGILGLGGAIWLILANFTTLIGGETSTALWLVLAVPVVMALGVANERVRRRRTASGTG</sequence>
<evidence type="ECO:0000256" key="1">
    <source>
        <dbReference type="SAM" id="Phobius"/>
    </source>
</evidence>
<reference evidence="2" key="1">
    <citation type="submission" date="2024-06" db="EMBL/GenBank/DDBJ databases">
        <authorList>
            <consortium name="consrtm"/>
            <person name="Uemura M."/>
            <person name="Terahara T."/>
        </authorList>
    </citation>
    <scope>NUCLEOTIDE SEQUENCE</scope>
    <source>
        <strain evidence="2">KM77-8</strain>
    </source>
</reference>
<organism evidence="2">
    <name type="scientific">Streptomyces haneummycinicus</name>
    <dbReference type="NCBI Taxonomy" id="3074435"/>
    <lineage>
        <taxon>Bacteria</taxon>
        <taxon>Bacillati</taxon>
        <taxon>Actinomycetota</taxon>
        <taxon>Actinomycetes</taxon>
        <taxon>Kitasatosporales</taxon>
        <taxon>Streptomycetaceae</taxon>
        <taxon>Streptomyces</taxon>
    </lineage>
</organism>
<reference evidence="2" key="2">
    <citation type="submission" date="2024-07" db="EMBL/GenBank/DDBJ databases">
        <title>Streptomyces haneummycinica sp. nov., a new antibiotic-producing actinobacterium isolated from marine sediment.</title>
        <authorList>
            <person name="Uemura M."/>
            <person name="Hamada M."/>
            <person name="Hirano S."/>
            <person name="Kobayashi K."/>
            <person name="Ohshiro T."/>
            <person name="Kobayashi T."/>
            <person name="Terahara T."/>
        </authorList>
    </citation>
    <scope>NUCLEOTIDE SEQUENCE</scope>
    <source>
        <strain evidence="2">KM77-8</strain>
    </source>
</reference>
<feature type="transmembrane region" description="Helical" evidence="1">
    <location>
        <begin position="6"/>
        <end position="31"/>
    </location>
</feature>
<accession>A0AAT9HNT2</accession>
<feature type="transmembrane region" description="Helical" evidence="1">
    <location>
        <begin position="43"/>
        <end position="63"/>
    </location>
</feature>
<name>A0AAT9HNT2_9ACTN</name>
<gene>
    <name evidence="2" type="ORF">SHKM778_55010</name>
</gene>
<proteinExistence type="predicted"/>
<evidence type="ECO:0008006" key="3">
    <source>
        <dbReference type="Google" id="ProtNLM"/>
    </source>
</evidence>
<protein>
    <recommendedName>
        <fullName evidence="3">Amino acid permease</fullName>
    </recommendedName>
</protein>
<dbReference type="AlphaFoldDB" id="A0AAT9HNT2"/>
<evidence type="ECO:0000313" key="2">
    <source>
        <dbReference type="EMBL" id="BFO19113.1"/>
    </source>
</evidence>
<keyword evidence="1" id="KW-0812">Transmembrane</keyword>
<keyword evidence="1" id="KW-1133">Transmembrane helix</keyword>
<feature type="transmembrane region" description="Helical" evidence="1">
    <location>
        <begin position="75"/>
        <end position="92"/>
    </location>
</feature>